<organism evidence="14">
    <name type="scientific">Petromyzon marinus</name>
    <name type="common">Sea lamprey</name>
    <dbReference type="NCBI Taxonomy" id="7757"/>
    <lineage>
        <taxon>Eukaryota</taxon>
        <taxon>Metazoa</taxon>
        <taxon>Chordata</taxon>
        <taxon>Craniata</taxon>
        <taxon>Vertebrata</taxon>
        <taxon>Cyclostomata</taxon>
        <taxon>Hyperoartia</taxon>
        <taxon>Petromyzontiformes</taxon>
        <taxon>Petromyzontidae</taxon>
        <taxon>Petromyzon</taxon>
    </lineage>
</organism>
<dbReference type="EC" id="2.4.1.-" evidence="13"/>
<dbReference type="PANTHER" id="PTHR11214">
    <property type="entry name" value="BETA-1,3-N-ACETYLGLUCOSAMINYLTRANSFERASE"/>
    <property type="match status" value="1"/>
</dbReference>
<keyword evidence="5" id="KW-0808">Transferase</keyword>
<name>S4RJ46_PETMA</name>
<dbReference type="AlphaFoldDB" id="S4RJ46"/>
<comment type="subcellular location">
    <subcellularLocation>
        <location evidence="1 13">Golgi apparatus membrane</location>
        <topology evidence="1 13">Single-pass type II membrane protein</topology>
    </subcellularLocation>
</comment>
<keyword evidence="12" id="KW-0325">Glycoprotein</keyword>
<evidence type="ECO:0000256" key="3">
    <source>
        <dbReference type="ARBA" id="ARBA00008661"/>
    </source>
</evidence>
<dbReference type="FunFam" id="3.90.550.50:FF:000001">
    <property type="entry name" value="Hexosyltransferase"/>
    <property type="match status" value="1"/>
</dbReference>
<dbReference type="Ensembl" id="ENSPMAT00000005247.1">
    <property type="protein sequence ID" value="ENSPMAP00000005228.1"/>
    <property type="gene ID" value="ENSPMAG00000004781.1"/>
</dbReference>
<dbReference type="Gene3D" id="3.90.550.50">
    <property type="match status" value="1"/>
</dbReference>
<dbReference type="GO" id="GO:0006629">
    <property type="term" value="P:lipid metabolic process"/>
    <property type="evidence" value="ECO:0007669"/>
    <property type="project" value="UniProtKB-KW"/>
</dbReference>
<evidence type="ECO:0000256" key="4">
    <source>
        <dbReference type="ARBA" id="ARBA00022676"/>
    </source>
</evidence>
<evidence type="ECO:0000256" key="7">
    <source>
        <dbReference type="ARBA" id="ARBA00022968"/>
    </source>
</evidence>
<dbReference type="GO" id="GO:0000139">
    <property type="term" value="C:Golgi membrane"/>
    <property type="evidence" value="ECO:0007669"/>
    <property type="project" value="UniProtKB-SubCell"/>
</dbReference>
<evidence type="ECO:0000313" key="14">
    <source>
        <dbReference type="Ensembl" id="ENSPMAP00000005228.1"/>
    </source>
</evidence>
<keyword evidence="9 13" id="KW-0333">Golgi apparatus</keyword>
<reference evidence="14" key="2">
    <citation type="submission" date="2025-09" db="UniProtKB">
        <authorList>
            <consortium name="Ensembl"/>
        </authorList>
    </citation>
    <scope>IDENTIFICATION</scope>
</reference>
<dbReference type="Pfam" id="PF01762">
    <property type="entry name" value="Galactosyl_T"/>
    <property type="match status" value="1"/>
</dbReference>
<evidence type="ECO:0000256" key="8">
    <source>
        <dbReference type="ARBA" id="ARBA00022989"/>
    </source>
</evidence>
<evidence type="ECO:0000256" key="1">
    <source>
        <dbReference type="ARBA" id="ARBA00004323"/>
    </source>
</evidence>
<keyword evidence="6" id="KW-0812">Transmembrane</keyword>
<keyword evidence="4 13" id="KW-0328">Glycosyltransferase</keyword>
<evidence type="ECO:0000256" key="12">
    <source>
        <dbReference type="ARBA" id="ARBA00023180"/>
    </source>
</evidence>
<evidence type="ECO:0000256" key="11">
    <source>
        <dbReference type="ARBA" id="ARBA00023136"/>
    </source>
</evidence>
<dbReference type="GeneTree" id="ENSGT00940000155117"/>
<evidence type="ECO:0000256" key="5">
    <source>
        <dbReference type="ARBA" id="ARBA00022679"/>
    </source>
</evidence>
<dbReference type="InterPro" id="IPR002659">
    <property type="entry name" value="Glyco_trans_31"/>
</dbReference>
<evidence type="ECO:0000256" key="2">
    <source>
        <dbReference type="ARBA" id="ARBA00004922"/>
    </source>
</evidence>
<evidence type="ECO:0000256" key="6">
    <source>
        <dbReference type="ARBA" id="ARBA00022692"/>
    </source>
</evidence>
<comment type="pathway">
    <text evidence="2">Protein modification; protein glycosylation.</text>
</comment>
<evidence type="ECO:0000256" key="13">
    <source>
        <dbReference type="RuleBase" id="RU363063"/>
    </source>
</evidence>
<comment type="similarity">
    <text evidence="3 13">Belongs to the glycosyltransferase 31 family.</text>
</comment>
<reference evidence="14" key="1">
    <citation type="submission" date="2025-08" db="UniProtKB">
        <authorList>
            <consortium name="Ensembl"/>
        </authorList>
    </citation>
    <scope>IDENTIFICATION</scope>
</reference>
<proteinExistence type="inferred from homology"/>
<sequence>IKILFLLGSIPALTKVDPLDLQQQLEEESHRHRDLLQQNFVDAYDNLTLKTMMGLHWVYAHCPHAAYVMKTDSDMFVNLEVLAKFVLKPELPSRPDYFTGCPMNDFLPICDKNSWYISPEEFPGERYPQCCSGTGYASKSSMSNRSFHPERAFSTKVPFSVCKYNNLVTSHQIPPPELRRYWQQLQHDKNSTCRCAV</sequence>
<keyword evidence="8" id="KW-1133">Transmembrane helix</keyword>
<dbReference type="HOGENOM" id="CLU_036849_2_3_1"/>
<evidence type="ECO:0000256" key="9">
    <source>
        <dbReference type="ARBA" id="ARBA00023034"/>
    </source>
</evidence>
<dbReference type="GO" id="GO:0008499">
    <property type="term" value="F:N-acetyl-beta-D-glucosaminide beta-(1,3)-galactosyltransferase activity"/>
    <property type="evidence" value="ECO:0007669"/>
    <property type="project" value="TreeGrafter"/>
</dbReference>
<dbReference type="OMA" id="WAATRFF"/>
<accession>S4RJ46</accession>
<dbReference type="STRING" id="7757.ENSPMAP00000005228"/>
<evidence type="ECO:0000256" key="10">
    <source>
        <dbReference type="ARBA" id="ARBA00023098"/>
    </source>
</evidence>
<keyword evidence="11" id="KW-0472">Membrane</keyword>
<dbReference type="PANTHER" id="PTHR11214:SF314">
    <property type="entry name" value="HEXOSYLTRANSFERASE"/>
    <property type="match status" value="1"/>
</dbReference>
<keyword evidence="10" id="KW-0443">Lipid metabolism</keyword>
<protein>
    <recommendedName>
        <fullName evidence="13">Hexosyltransferase</fullName>
        <ecNumber evidence="13">2.4.1.-</ecNumber>
    </recommendedName>
</protein>
<keyword evidence="7" id="KW-0735">Signal-anchor</keyword>
<dbReference type="GO" id="GO:0006493">
    <property type="term" value="P:protein O-linked glycosylation"/>
    <property type="evidence" value="ECO:0007669"/>
    <property type="project" value="TreeGrafter"/>
</dbReference>